<dbReference type="Pfam" id="PF12146">
    <property type="entry name" value="Hydrolase_4"/>
    <property type="match status" value="1"/>
</dbReference>
<dbReference type="InterPro" id="IPR029058">
    <property type="entry name" value="AB_hydrolase_fold"/>
</dbReference>
<dbReference type="Proteomes" id="UP000000784">
    <property type="component" value="Chromosome"/>
</dbReference>
<reference evidence="4" key="2">
    <citation type="submission" date="2007-11" db="EMBL/GenBank/DDBJ databases">
        <title>Complete sequence of Delftia acidovorans DSM 14801 / SPH-1.</title>
        <authorList>
            <person name="Copeland A."/>
            <person name="Lucas S."/>
            <person name="Lapidus A."/>
            <person name="Barry K."/>
            <person name="Glavina del Rio T."/>
            <person name="Dalin E."/>
            <person name="Tice H."/>
            <person name="Pitluck S."/>
            <person name="Lowry S."/>
            <person name="Clum A."/>
            <person name="Schmutz J."/>
            <person name="Larimer F."/>
            <person name="Land M."/>
            <person name="Hauser L."/>
            <person name="Kyrpides N."/>
            <person name="Kim E."/>
            <person name="Schleheck D."/>
            <person name="Richardson P."/>
        </authorList>
    </citation>
    <scope>NUCLEOTIDE SEQUENCE [LARGE SCALE GENOMIC DNA]</scope>
    <source>
        <strain evidence="4">DSM 14801 / SPH-1</strain>
    </source>
</reference>
<dbReference type="PRINTS" id="PR00111">
    <property type="entry name" value="ABHYDROLASE"/>
</dbReference>
<dbReference type="Gene3D" id="3.40.50.1820">
    <property type="entry name" value="alpha/beta hydrolase"/>
    <property type="match status" value="1"/>
</dbReference>
<feature type="region of interest" description="Disordered" evidence="1">
    <location>
        <begin position="1"/>
        <end position="21"/>
    </location>
</feature>
<accession>A9BN81</accession>
<dbReference type="eggNOG" id="COG1073">
    <property type="taxonomic scope" value="Bacteria"/>
</dbReference>
<name>A9BN81_DELAS</name>
<feature type="domain" description="Serine aminopeptidase S33" evidence="2">
    <location>
        <begin position="126"/>
        <end position="231"/>
    </location>
</feature>
<dbReference type="PANTHER" id="PTHR12277">
    <property type="entry name" value="ALPHA/BETA HYDROLASE DOMAIN-CONTAINING PROTEIN"/>
    <property type="match status" value="1"/>
</dbReference>
<evidence type="ECO:0000313" key="4">
    <source>
        <dbReference type="Proteomes" id="UP000000784"/>
    </source>
</evidence>
<evidence type="ECO:0000256" key="1">
    <source>
        <dbReference type="SAM" id="MobiDB-lite"/>
    </source>
</evidence>
<dbReference type="EMBL" id="CP000884">
    <property type="protein sequence ID" value="ABX37776.1"/>
    <property type="molecule type" value="Genomic_DNA"/>
</dbReference>
<evidence type="ECO:0000259" key="2">
    <source>
        <dbReference type="Pfam" id="PF12146"/>
    </source>
</evidence>
<dbReference type="InterPro" id="IPR000073">
    <property type="entry name" value="AB_hydrolase_1"/>
</dbReference>
<sequence length="336" mass="36222">MSAREPAARIAPIHDSAGPQGSGAELLAGPCIHCCVMPSMLPFLWPRRRLHRITAALGVAALLAASGCSVLDTKQREWIFQPSDRSWPGANTAGMEDVWIDMPAQDGARLHALWLPQPATAGNAPVLLYLHGARWNVAGSSPRIRRLHELGFSVLAIDYRGFGKSSAGLPSEESAAEDARAGWDWLGRHAPDRPRFIFGHSLGGAIAIDLARSVQDEAGVMVEATFTSIPDVVRSFRWGWLPVGPLITQRFASIDKVAGIGSPLLVVHGSADPLIPATLGRQLFDAASEPKRFVLIEGGNHHNTQSRAMEQYRQALDELFGLRLLAQAPTAPASPR</sequence>
<protein>
    <recommendedName>
        <fullName evidence="2">Serine aminopeptidase S33 domain-containing protein</fullName>
    </recommendedName>
</protein>
<keyword evidence="4" id="KW-1185">Reference proteome</keyword>
<dbReference type="SUPFAM" id="SSF53474">
    <property type="entry name" value="alpha/beta-Hydrolases"/>
    <property type="match status" value="1"/>
</dbReference>
<dbReference type="AlphaFoldDB" id="A9BN81"/>
<dbReference type="InterPro" id="IPR022742">
    <property type="entry name" value="Hydrolase_4"/>
</dbReference>
<evidence type="ECO:0000313" key="3">
    <source>
        <dbReference type="EMBL" id="ABX37776.1"/>
    </source>
</evidence>
<organism evidence="3 4">
    <name type="scientific">Delftia acidovorans (strain DSM 14801 / SPH-1)</name>
    <dbReference type="NCBI Taxonomy" id="398578"/>
    <lineage>
        <taxon>Bacteria</taxon>
        <taxon>Pseudomonadati</taxon>
        <taxon>Pseudomonadota</taxon>
        <taxon>Betaproteobacteria</taxon>
        <taxon>Burkholderiales</taxon>
        <taxon>Comamonadaceae</taxon>
        <taxon>Delftia</taxon>
    </lineage>
</organism>
<dbReference type="HOGENOM" id="CLU_029375_2_1_4"/>
<dbReference type="KEGG" id="dac:Daci_5147"/>
<proteinExistence type="predicted"/>
<reference evidence="3 4" key="1">
    <citation type="journal article" date="2004" name="Appl. Environ. Microbiol.">
        <title>Mineralization of individual congeners of linear alkylbenzenesulfonate by defined pairs of heterotrophic bacteria.</title>
        <authorList>
            <person name="Schleheck D."/>
            <person name="Knepper T.P."/>
            <person name="Fischer K."/>
            <person name="Cook A.M."/>
        </authorList>
    </citation>
    <scope>NUCLEOTIDE SEQUENCE [LARGE SCALE GENOMIC DNA]</scope>
    <source>
        <strain evidence="4">DSM 14801 / SPH-1</strain>
    </source>
</reference>
<gene>
    <name evidence="3" type="ordered locus">Daci_5147</name>
</gene>
<dbReference type="PANTHER" id="PTHR12277:SF81">
    <property type="entry name" value="PROTEIN ABHD13"/>
    <property type="match status" value="1"/>
</dbReference>